<sequence>MASFKTIFQLSNKPTCFENITISPIDGTLLVTRTDRPEVWRVDPVSGDGSCLVTIPGVTSVTGICRLGDSTFALGAGNFDSTTGPEAGSWSIWVLELFPSNEQPGLRKAAAIPPIGFINGIAMWDPNTVLATDCANGKVYSVDVSQKDTFEVALADETMTVPAGAPLPIGINGIKVRRTPSDTFVYYTTTMRMSLYRVPVSDEMTAIGPVETLYSGSIVDDFIVMESSGMIYLCTHNENTVICISPDHQQSKIVAGHKRKMDLAGCTACVLGQDGTRLYVCTNGGDSEPVDGKTEPASIVELELAW</sequence>
<organism evidence="2 3">
    <name type="scientific">Clonostachys solani</name>
    <dbReference type="NCBI Taxonomy" id="160281"/>
    <lineage>
        <taxon>Eukaryota</taxon>
        <taxon>Fungi</taxon>
        <taxon>Dikarya</taxon>
        <taxon>Ascomycota</taxon>
        <taxon>Pezizomycotina</taxon>
        <taxon>Sordariomycetes</taxon>
        <taxon>Hypocreomycetidae</taxon>
        <taxon>Hypocreales</taxon>
        <taxon>Bionectriaceae</taxon>
        <taxon>Clonostachys</taxon>
    </lineage>
</organism>
<gene>
    <name evidence="2" type="ORF">CSOL1703_00009634</name>
</gene>
<keyword evidence="3" id="KW-1185">Reference proteome</keyword>
<reference evidence="2 3" key="2">
    <citation type="submission" date="2021-10" db="EMBL/GenBank/DDBJ databases">
        <authorList>
            <person name="Piombo E."/>
        </authorList>
    </citation>
    <scope>NUCLEOTIDE SEQUENCE [LARGE SCALE GENOMIC DNA]</scope>
</reference>
<name>A0A9N9W092_9HYPO</name>
<dbReference type="InterPro" id="IPR052998">
    <property type="entry name" value="Hetero-Diels-Alderase-like"/>
</dbReference>
<accession>A0A9N9W092</accession>
<dbReference type="OrthoDB" id="9977941at2759"/>
<evidence type="ECO:0000259" key="1">
    <source>
        <dbReference type="Pfam" id="PF08450"/>
    </source>
</evidence>
<evidence type="ECO:0000313" key="3">
    <source>
        <dbReference type="Proteomes" id="UP000775872"/>
    </source>
</evidence>
<comment type="caution">
    <text evidence="2">The sequence shown here is derived from an EMBL/GenBank/DDBJ whole genome shotgun (WGS) entry which is preliminary data.</text>
</comment>
<feature type="domain" description="SMP-30/Gluconolactonase/LRE-like region" evidence="1">
    <location>
        <begin position="172"/>
        <end position="282"/>
    </location>
</feature>
<dbReference type="EMBL" id="CABFOC020000003">
    <property type="protein sequence ID" value="CAH0043755.1"/>
    <property type="molecule type" value="Genomic_DNA"/>
</dbReference>
<dbReference type="InterPro" id="IPR013658">
    <property type="entry name" value="SGL"/>
</dbReference>
<reference evidence="3" key="1">
    <citation type="submission" date="2019-06" db="EMBL/GenBank/DDBJ databases">
        <authorList>
            <person name="Broberg M."/>
        </authorList>
    </citation>
    <scope>NUCLEOTIDE SEQUENCE [LARGE SCALE GENOMIC DNA]</scope>
</reference>
<dbReference type="Proteomes" id="UP000775872">
    <property type="component" value="Unassembled WGS sequence"/>
</dbReference>
<dbReference type="InterPro" id="IPR011042">
    <property type="entry name" value="6-blade_b-propeller_TolB-like"/>
</dbReference>
<dbReference type="PANTHER" id="PTHR42060:SF1">
    <property type="entry name" value="NHL REPEAT-CONTAINING PROTEIN"/>
    <property type="match status" value="1"/>
</dbReference>
<dbReference type="Pfam" id="PF08450">
    <property type="entry name" value="SGL"/>
    <property type="match status" value="1"/>
</dbReference>
<dbReference type="AlphaFoldDB" id="A0A9N9W092"/>
<dbReference type="PANTHER" id="PTHR42060">
    <property type="entry name" value="NHL REPEAT-CONTAINING PROTEIN-RELATED"/>
    <property type="match status" value="1"/>
</dbReference>
<protein>
    <recommendedName>
        <fullName evidence="1">SMP-30/Gluconolactonase/LRE-like region domain-containing protein</fullName>
    </recommendedName>
</protein>
<proteinExistence type="predicted"/>
<dbReference type="Gene3D" id="2.120.10.30">
    <property type="entry name" value="TolB, C-terminal domain"/>
    <property type="match status" value="1"/>
</dbReference>
<evidence type="ECO:0000313" key="2">
    <source>
        <dbReference type="EMBL" id="CAH0043755.1"/>
    </source>
</evidence>
<dbReference type="SUPFAM" id="SSF63829">
    <property type="entry name" value="Calcium-dependent phosphotriesterase"/>
    <property type="match status" value="1"/>
</dbReference>